<evidence type="ECO:0000256" key="1">
    <source>
        <dbReference type="ARBA" id="ARBA00023125"/>
    </source>
</evidence>
<reference evidence="5" key="1">
    <citation type="journal article" date="2019" name="Int. J. Syst. Evol. Microbiol.">
        <title>The Global Catalogue of Microorganisms (GCM) 10K type strain sequencing project: providing services to taxonomists for standard genome sequencing and annotation.</title>
        <authorList>
            <consortium name="The Broad Institute Genomics Platform"/>
            <consortium name="The Broad Institute Genome Sequencing Center for Infectious Disease"/>
            <person name="Wu L."/>
            <person name="Ma J."/>
        </authorList>
    </citation>
    <scope>NUCLEOTIDE SEQUENCE [LARGE SCALE GENOMIC DNA]</scope>
    <source>
        <strain evidence="5">JCM 17342</strain>
    </source>
</reference>
<keyword evidence="5" id="KW-1185">Reference proteome</keyword>
<name>A0ABP7RND1_9PSEU</name>
<dbReference type="PROSITE" id="PS50977">
    <property type="entry name" value="HTH_TETR_2"/>
    <property type="match status" value="1"/>
</dbReference>
<dbReference type="RefSeq" id="WP_344873155.1">
    <property type="nucleotide sequence ID" value="NZ_BAABAL010000006.1"/>
</dbReference>
<evidence type="ECO:0000313" key="5">
    <source>
        <dbReference type="Proteomes" id="UP001501747"/>
    </source>
</evidence>
<sequence>MVRKRNTERRTALVDAAIEVLAAEGARGLTFRAVDEAAEVPKGTASNYFTSREDLFNQVGGRIHTRLGPTASALAANTLAPRTREAVVWLMTEMVRRIIDDRTGYLALQELRLEATRRPELRAALTATVRANLDANIKQHTGSGLPGDADSVVLLYFSVTALVVEHLTLPEVLDGAGAEGLDGLVRMFVERAIPAD</sequence>
<dbReference type="SUPFAM" id="SSF46689">
    <property type="entry name" value="Homeodomain-like"/>
    <property type="match status" value="1"/>
</dbReference>
<dbReference type="Pfam" id="PF00440">
    <property type="entry name" value="TetR_N"/>
    <property type="match status" value="1"/>
</dbReference>
<dbReference type="Gene3D" id="1.10.357.10">
    <property type="entry name" value="Tetracycline Repressor, domain 2"/>
    <property type="match status" value="1"/>
</dbReference>
<dbReference type="Proteomes" id="UP001501747">
    <property type="component" value="Unassembled WGS sequence"/>
</dbReference>
<keyword evidence="1 2" id="KW-0238">DNA-binding</keyword>
<evidence type="ECO:0000256" key="2">
    <source>
        <dbReference type="PROSITE-ProRule" id="PRU00335"/>
    </source>
</evidence>
<accession>A0ABP7RND1</accession>
<comment type="caution">
    <text evidence="4">The sequence shown here is derived from an EMBL/GenBank/DDBJ whole genome shotgun (WGS) entry which is preliminary data.</text>
</comment>
<proteinExistence type="predicted"/>
<feature type="DNA-binding region" description="H-T-H motif" evidence="2">
    <location>
        <begin position="30"/>
        <end position="49"/>
    </location>
</feature>
<feature type="domain" description="HTH tetR-type" evidence="3">
    <location>
        <begin position="7"/>
        <end position="67"/>
    </location>
</feature>
<dbReference type="InterPro" id="IPR041583">
    <property type="entry name" value="TetR_C_31"/>
</dbReference>
<gene>
    <name evidence="4" type="ORF">GCM10022247_20440</name>
</gene>
<dbReference type="Pfam" id="PF17940">
    <property type="entry name" value="TetR_C_31"/>
    <property type="match status" value="1"/>
</dbReference>
<dbReference type="InterPro" id="IPR001647">
    <property type="entry name" value="HTH_TetR"/>
</dbReference>
<organism evidence="4 5">
    <name type="scientific">Allokutzneria multivorans</name>
    <dbReference type="NCBI Taxonomy" id="1142134"/>
    <lineage>
        <taxon>Bacteria</taxon>
        <taxon>Bacillati</taxon>
        <taxon>Actinomycetota</taxon>
        <taxon>Actinomycetes</taxon>
        <taxon>Pseudonocardiales</taxon>
        <taxon>Pseudonocardiaceae</taxon>
        <taxon>Allokutzneria</taxon>
    </lineage>
</organism>
<evidence type="ECO:0000313" key="4">
    <source>
        <dbReference type="EMBL" id="GAA4000013.1"/>
    </source>
</evidence>
<dbReference type="EMBL" id="BAABAL010000006">
    <property type="protein sequence ID" value="GAA4000013.1"/>
    <property type="molecule type" value="Genomic_DNA"/>
</dbReference>
<protein>
    <submittedName>
        <fullName evidence="4">TetR/AcrR family transcriptional regulator</fullName>
    </submittedName>
</protein>
<evidence type="ECO:0000259" key="3">
    <source>
        <dbReference type="PROSITE" id="PS50977"/>
    </source>
</evidence>
<dbReference type="PANTHER" id="PTHR30055">
    <property type="entry name" value="HTH-TYPE TRANSCRIPTIONAL REGULATOR RUTR"/>
    <property type="match status" value="1"/>
</dbReference>
<dbReference type="PANTHER" id="PTHR30055:SF231">
    <property type="entry name" value="TRANSCRIPTIONAL REGULATORY PROTEIN (PROBABLY DEOR-FAMILY)-RELATED"/>
    <property type="match status" value="1"/>
</dbReference>
<dbReference type="InterPro" id="IPR009057">
    <property type="entry name" value="Homeodomain-like_sf"/>
</dbReference>
<dbReference type="InterPro" id="IPR050109">
    <property type="entry name" value="HTH-type_TetR-like_transc_reg"/>
</dbReference>